<dbReference type="Proteomes" id="UP000537161">
    <property type="component" value="Unassembled WGS sequence"/>
</dbReference>
<feature type="compositionally biased region" description="Pro residues" evidence="4">
    <location>
        <begin position="50"/>
        <end position="59"/>
    </location>
</feature>
<dbReference type="AlphaFoldDB" id="A0A7W9B7X7"/>
<evidence type="ECO:0000313" key="7">
    <source>
        <dbReference type="Proteomes" id="UP000537161"/>
    </source>
</evidence>
<keyword evidence="3" id="KW-0029">Amino-acid transport</keyword>
<dbReference type="Pfam" id="PF13458">
    <property type="entry name" value="Peripla_BP_6"/>
    <property type="match status" value="1"/>
</dbReference>
<evidence type="ECO:0000256" key="3">
    <source>
        <dbReference type="ARBA" id="ARBA00022970"/>
    </source>
</evidence>
<feature type="region of interest" description="Disordered" evidence="4">
    <location>
        <begin position="46"/>
        <end position="68"/>
    </location>
</feature>
<evidence type="ECO:0000256" key="4">
    <source>
        <dbReference type="SAM" id="MobiDB-lite"/>
    </source>
</evidence>
<comment type="caution">
    <text evidence="6">The sequence shown here is derived from an EMBL/GenBank/DDBJ whole genome shotgun (WGS) entry which is preliminary data.</text>
</comment>
<feature type="domain" description="Leucine-binding protein" evidence="5">
    <location>
        <begin position="75"/>
        <end position="390"/>
    </location>
</feature>
<keyword evidence="7" id="KW-1185">Reference proteome</keyword>
<dbReference type="InterPro" id="IPR051010">
    <property type="entry name" value="BCAA_transport"/>
</dbReference>
<protein>
    <submittedName>
        <fullName evidence="6">ABC-type branched-subunit amino acid transport system substrate-binding protein</fullName>
    </submittedName>
</protein>
<gene>
    <name evidence="6" type="ORF">FHR21_003243</name>
</gene>
<organism evidence="6 7">
    <name type="scientific">Sphingopyxis panaciterrulae</name>
    <dbReference type="NCBI Taxonomy" id="462372"/>
    <lineage>
        <taxon>Bacteria</taxon>
        <taxon>Pseudomonadati</taxon>
        <taxon>Pseudomonadota</taxon>
        <taxon>Alphaproteobacteria</taxon>
        <taxon>Sphingomonadales</taxon>
        <taxon>Sphingomonadaceae</taxon>
        <taxon>Sphingopyxis</taxon>
    </lineage>
</organism>
<keyword evidence="3" id="KW-0813">Transport</keyword>
<comment type="similarity">
    <text evidence="1">Belongs to the leucine-binding protein family.</text>
</comment>
<dbReference type="InterPro" id="IPR028081">
    <property type="entry name" value="Leu-bd"/>
</dbReference>
<dbReference type="InterPro" id="IPR028082">
    <property type="entry name" value="Peripla_BP_I"/>
</dbReference>
<dbReference type="PANTHER" id="PTHR30483">
    <property type="entry name" value="LEUCINE-SPECIFIC-BINDING PROTEIN"/>
    <property type="match status" value="1"/>
</dbReference>
<dbReference type="EMBL" id="JACIJH010000012">
    <property type="protein sequence ID" value="MBB5707875.1"/>
    <property type="molecule type" value="Genomic_DNA"/>
</dbReference>
<dbReference type="CDD" id="cd06339">
    <property type="entry name" value="PBP1_YraM_LppC_lipoprotein-like"/>
    <property type="match status" value="1"/>
</dbReference>
<reference evidence="6 7" key="1">
    <citation type="submission" date="2020-08" db="EMBL/GenBank/DDBJ databases">
        <title>Genomic Encyclopedia of Type Strains, Phase IV (KMG-IV): sequencing the most valuable type-strain genomes for metagenomic binning, comparative biology and taxonomic classification.</title>
        <authorList>
            <person name="Goeker M."/>
        </authorList>
    </citation>
    <scope>NUCLEOTIDE SEQUENCE [LARGE SCALE GENOMIC DNA]</scope>
    <source>
        <strain evidence="6 7">DSM 27163</strain>
    </source>
</reference>
<evidence type="ECO:0000256" key="1">
    <source>
        <dbReference type="ARBA" id="ARBA00010062"/>
    </source>
</evidence>
<evidence type="ECO:0000313" key="6">
    <source>
        <dbReference type="EMBL" id="MBB5707875.1"/>
    </source>
</evidence>
<evidence type="ECO:0000259" key="5">
    <source>
        <dbReference type="Pfam" id="PF13458"/>
    </source>
</evidence>
<dbReference type="SUPFAM" id="SSF53822">
    <property type="entry name" value="Periplasmic binding protein-like I"/>
    <property type="match status" value="1"/>
</dbReference>
<dbReference type="Gene3D" id="3.40.50.2300">
    <property type="match status" value="2"/>
</dbReference>
<keyword evidence="2" id="KW-0732">Signal</keyword>
<evidence type="ECO:0000256" key="2">
    <source>
        <dbReference type="ARBA" id="ARBA00022729"/>
    </source>
</evidence>
<name>A0A7W9B7X7_9SPHN</name>
<dbReference type="GO" id="GO:0006865">
    <property type="term" value="P:amino acid transport"/>
    <property type="evidence" value="ECO:0007669"/>
    <property type="project" value="UniProtKB-KW"/>
</dbReference>
<accession>A0A7W9B7X7</accession>
<dbReference type="PANTHER" id="PTHR30483:SF6">
    <property type="entry name" value="PERIPLASMIC BINDING PROTEIN OF ABC TRANSPORTER FOR NATURAL AMINO ACIDS"/>
    <property type="match status" value="1"/>
</dbReference>
<sequence length="402" mass="42124">MVESGMMPKMAETVAERQGYASSRRRMLRGLGTLALGGLLAACQVVPKTQGPPPPPPENPDAIEPGLPTDTDRHRVALLVPETGTNADVGTAIANATTLALLDTKADKLRITTYDTALGAAEAARQAVADGNKLILGPLLSEDVKAVAPIARAAKVPILSFSNDTGVAGNGVFIMGFVPGQSIERVVAYARSKGQQRFGALIPKNLYGTRATGAFRDAVSKAGGTLVAIETYDRSATALSGAARRLANAGDMDAVLIADVGGNAIRAVPVIRSTGDKQILGTELWNTDASLGGSAAMRGAWFASVSDGLYGQLATKYRSRYGKAPYRLASLGYDSVLLTVRIARDWKPGTRFPVNRLMAADGFGGIDGIFRFDNRGIAQRALEVSQVGAGGFRVVDPAPTKW</sequence>
<proteinExistence type="inferred from homology"/>